<dbReference type="Pfam" id="PF05170">
    <property type="entry name" value="AsmA"/>
    <property type="match status" value="1"/>
</dbReference>
<dbReference type="InterPro" id="IPR052894">
    <property type="entry name" value="AsmA-related"/>
</dbReference>
<keyword evidence="5" id="KW-1185">Reference proteome</keyword>
<dbReference type="EMBL" id="VDUZ01000017">
    <property type="protein sequence ID" value="TXL74606.1"/>
    <property type="molecule type" value="Genomic_DNA"/>
</dbReference>
<keyword evidence="2" id="KW-1133">Transmembrane helix</keyword>
<protein>
    <submittedName>
        <fullName evidence="4">AsmA family protein</fullName>
    </submittedName>
</protein>
<dbReference type="InterPro" id="IPR007844">
    <property type="entry name" value="AsmA"/>
</dbReference>
<keyword evidence="2" id="KW-0472">Membrane</keyword>
<evidence type="ECO:0000313" key="5">
    <source>
        <dbReference type="Proteomes" id="UP000321638"/>
    </source>
</evidence>
<feature type="region of interest" description="Disordered" evidence="1">
    <location>
        <begin position="738"/>
        <end position="765"/>
    </location>
</feature>
<dbReference type="AlphaFoldDB" id="A0A5C8PLP1"/>
<evidence type="ECO:0000256" key="2">
    <source>
        <dbReference type="SAM" id="Phobius"/>
    </source>
</evidence>
<name>A0A5C8PLP1_9HYPH</name>
<feature type="region of interest" description="Disordered" evidence="1">
    <location>
        <begin position="391"/>
        <end position="447"/>
    </location>
</feature>
<proteinExistence type="predicted"/>
<dbReference type="PANTHER" id="PTHR30441">
    <property type="entry name" value="DUF748 DOMAIN-CONTAINING PROTEIN"/>
    <property type="match status" value="1"/>
</dbReference>
<accession>A0A5C8PLP1</accession>
<feature type="region of interest" description="Disordered" evidence="1">
    <location>
        <begin position="181"/>
        <end position="201"/>
    </location>
</feature>
<dbReference type="PANTHER" id="PTHR30441:SF4">
    <property type="entry name" value="PROTEIN ASMA"/>
    <property type="match status" value="1"/>
</dbReference>
<feature type="transmembrane region" description="Helical" evidence="2">
    <location>
        <begin position="58"/>
        <end position="80"/>
    </location>
</feature>
<feature type="compositionally biased region" description="Pro residues" evidence="1">
    <location>
        <begin position="421"/>
        <end position="432"/>
    </location>
</feature>
<evidence type="ECO:0000259" key="3">
    <source>
        <dbReference type="Pfam" id="PF05170"/>
    </source>
</evidence>
<dbReference type="Proteomes" id="UP000321638">
    <property type="component" value="Unassembled WGS sequence"/>
</dbReference>
<evidence type="ECO:0000256" key="1">
    <source>
        <dbReference type="SAM" id="MobiDB-lite"/>
    </source>
</evidence>
<evidence type="ECO:0000313" key="4">
    <source>
        <dbReference type="EMBL" id="TXL74606.1"/>
    </source>
</evidence>
<keyword evidence="2" id="KW-0812">Transmembrane</keyword>
<feature type="compositionally biased region" description="Low complexity" evidence="1">
    <location>
        <begin position="410"/>
        <end position="420"/>
    </location>
</feature>
<dbReference type="OrthoDB" id="225437at2"/>
<sequence>MRTGCASLPRHRRILRRRSPHWDWRCRATRRLVPGKKGHRHIRLAARLATAGERVRRFLLMTASVLAVLILGPAGLYLWASSRDLSRYQNQIAEQVRKVTGRELAMKGGLRVNFTLSPSAVAEDVVLANASGGSRPDMARIKRLVLHLDPFSLLLGEIRIGRLQLFGADILIERDSEGRSNLAMEPPVEGSGPHPSEHQSLRIKNTPSLPWISRVEIEGSTLTLRETAERPAVVFVIDRFIGLAAQPSAPVSGEFLGRINNSEALALSLKRAGTFDGWFKGVPGDLDMQGTLGGAPVSITGQVTSRRMEMAAEVEGRSLALLGNLLNLPLPETAPYALKLKLTNPRSGTKLEVTDLKIGDSTLRGDFIFRTTKAGKPIVVANLAADRFDLADLQPRPPEPSPPANGGSEAGPSGTAQAAQPPAPSPAPPPVVAPALSSRPPADGRVIPGDPYPIDAIRRWNGSLALRIGEVVGAAVKMQGLSVSLILNDGKLTLRPAVTIGTGQLGIDAQIDASGAGPVLILTASTSKVPLEELLTLLGVSAGMKGGLIDMELKLRGSGRSLRESLGLAVGSMDFVIGSTQVTKDVAHLLTPEWIRMLNLGDRPATLNCAAGKVEFGGRPEGERGAANIRKLVLDTPRFTAIGGGYIQLRNEQLGLLMWPEPRELALMSIALPLRLKGTLAQASAESDAAAARSAGGVVPGTRVASLTAAITTAARTAGQSGLNACATVLARLDSLRPGLRSQLPPPPAVAPEYRPPRPTPRRNR</sequence>
<organism evidence="4 5">
    <name type="scientific">Vineibacter terrae</name>
    <dbReference type="NCBI Taxonomy" id="2586908"/>
    <lineage>
        <taxon>Bacteria</taxon>
        <taxon>Pseudomonadati</taxon>
        <taxon>Pseudomonadota</taxon>
        <taxon>Alphaproteobacteria</taxon>
        <taxon>Hyphomicrobiales</taxon>
        <taxon>Vineibacter</taxon>
    </lineage>
</organism>
<dbReference type="GO" id="GO:0005886">
    <property type="term" value="C:plasma membrane"/>
    <property type="evidence" value="ECO:0007669"/>
    <property type="project" value="TreeGrafter"/>
</dbReference>
<reference evidence="4 5" key="1">
    <citation type="submission" date="2019-06" db="EMBL/GenBank/DDBJ databases">
        <title>New taxonomy in bacterial strain CC-CFT640, isolated from vineyard.</title>
        <authorList>
            <person name="Lin S.-Y."/>
            <person name="Tsai C.-F."/>
            <person name="Young C.-C."/>
        </authorList>
    </citation>
    <scope>NUCLEOTIDE SEQUENCE [LARGE SCALE GENOMIC DNA]</scope>
    <source>
        <strain evidence="4 5">CC-CFT640</strain>
    </source>
</reference>
<dbReference type="GO" id="GO:0090313">
    <property type="term" value="P:regulation of protein targeting to membrane"/>
    <property type="evidence" value="ECO:0007669"/>
    <property type="project" value="TreeGrafter"/>
</dbReference>
<feature type="domain" description="AsmA" evidence="3">
    <location>
        <begin position="83"/>
        <end position="228"/>
    </location>
</feature>
<comment type="caution">
    <text evidence="4">The sequence shown here is derived from an EMBL/GenBank/DDBJ whole genome shotgun (WGS) entry which is preliminary data.</text>
</comment>
<gene>
    <name evidence="4" type="ORF">FHP25_16110</name>
</gene>